<evidence type="ECO:0000313" key="5">
    <source>
        <dbReference type="Proteomes" id="UP000018144"/>
    </source>
</evidence>
<keyword evidence="2" id="KW-1133">Transmembrane helix</keyword>
<protein>
    <submittedName>
        <fullName evidence="4">Uncharacterized protein</fullName>
    </submittedName>
</protein>
<dbReference type="AlphaFoldDB" id="U4L2H8"/>
<keyword evidence="5" id="KW-1185">Reference proteome</keyword>
<name>U4L2H8_PYROM</name>
<feature type="compositionally biased region" description="Low complexity" evidence="1">
    <location>
        <begin position="341"/>
        <end position="350"/>
    </location>
</feature>
<feature type="transmembrane region" description="Helical" evidence="2">
    <location>
        <begin position="200"/>
        <end position="225"/>
    </location>
</feature>
<gene>
    <name evidence="4" type="ORF">PCON_09044</name>
</gene>
<feature type="signal peptide" evidence="3">
    <location>
        <begin position="1"/>
        <end position="23"/>
    </location>
</feature>
<keyword evidence="2" id="KW-0812">Transmembrane</keyword>
<evidence type="ECO:0000313" key="4">
    <source>
        <dbReference type="EMBL" id="CCX09451.1"/>
    </source>
</evidence>
<feature type="region of interest" description="Disordered" evidence="1">
    <location>
        <begin position="332"/>
        <end position="356"/>
    </location>
</feature>
<organism evidence="4 5">
    <name type="scientific">Pyronema omphalodes (strain CBS 100304)</name>
    <name type="common">Pyronema confluens</name>
    <dbReference type="NCBI Taxonomy" id="1076935"/>
    <lineage>
        <taxon>Eukaryota</taxon>
        <taxon>Fungi</taxon>
        <taxon>Dikarya</taxon>
        <taxon>Ascomycota</taxon>
        <taxon>Pezizomycotina</taxon>
        <taxon>Pezizomycetes</taxon>
        <taxon>Pezizales</taxon>
        <taxon>Pyronemataceae</taxon>
        <taxon>Pyronema</taxon>
    </lineage>
</organism>
<feature type="chain" id="PRO_5004651849" evidence="3">
    <location>
        <begin position="24"/>
        <end position="437"/>
    </location>
</feature>
<sequence>MWLHSPTLCLLITIAIFIKSAQSKSCSNPPGDYCAFRNNDSAARTPRLLHRQTDDESCELCADNTVCWADADSFRCTKMNFVTVTATMVSRVTITVTYGSVYTEWKTETLMDVIGAGTMVAPAMTGKPAVPLMKRQQLSKPPTEWTNTLTKTSVSTLYVTKTTTLSDAPYSTVAATKTIIIPQKTSIPTVEATPNKSGSVGAIVGGIVGGVISIGLIIAFALILAHRRKAKAAAADENENGNKSQNNSRGGSVLLYDEKGIYPPIGSGSDRSEQNLGVRAWLADADNRSNSPFQQLQRASNPNPLGISTAEVAVAVPLPQPQSPVLNVFSPLSTHHHRNSSKSSNSMANSGRVMSPLSTHHNGEELFSSISICDAITPRTDSAEGSIVSPCTPEPHPFGRRSEGPPRLSLDFDSWEEGSGKGSFSVPRKPVPAKVRS</sequence>
<feature type="region of interest" description="Disordered" evidence="1">
    <location>
        <begin position="381"/>
        <end position="437"/>
    </location>
</feature>
<accession>U4L2H8</accession>
<proteinExistence type="predicted"/>
<dbReference type="OrthoDB" id="5415299at2759"/>
<evidence type="ECO:0000256" key="3">
    <source>
        <dbReference type="SAM" id="SignalP"/>
    </source>
</evidence>
<reference evidence="4 5" key="1">
    <citation type="journal article" date="2013" name="PLoS Genet.">
        <title>The genome and development-dependent transcriptomes of Pyronema confluens: a window into fungal evolution.</title>
        <authorList>
            <person name="Traeger S."/>
            <person name="Altegoer F."/>
            <person name="Freitag M."/>
            <person name="Gabaldon T."/>
            <person name="Kempken F."/>
            <person name="Kumar A."/>
            <person name="Marcet-Houben M."/>
            <person name="Poggeler S."/>
            <person name="Stajich J.E."/>
            <person name="Nowrousian M."/>
        </authorList>
    </citation>
    <scope>NUCLEOTIDE SEQUENCE [LARGE SCALE GENOMIC DNA]</scope>
    <source>
        <strain evidence="5">CBS 100304</strain>
        <tissue evidence="4">Vegetative mycelium</tissue>
    </source>
</reference>
<evidence type="ECO:0000256" key="1">
    <source>
        <dbReference type="SAM" id="MobiDB-lite"/>
    </source>
</evidence>
<evidence type="ECO:0000256" key="2">
    <source>
        <dbReference type="SAM" id="Phobius"/>
    </source>
</evidence>
<dbReference type="EMBL" id="HF935465">
    <property type="protein sequence ID" value="CCX09451.1"/>
    <property type="molecule type" value="Genomic_DNA"/>
</dbReference>
<dbReference type="Proteomes" id="UP000018144">
    <property type="component" value="Unassembled WGS sequence"/>
</dbReference>
<keyword evidence="2" id="KW-0472">Membrane</keyword>
<keyword evidence="3" id="KW-0732">Signal</keyword>